<name>A0ABW6A6H9_9BACT</name>
<evidence type="ECO:0000313" key="2">
    <source>
        <dbReference type="EMBL" id="MFD2919742.1"/>
    </source>
</evidence>
<feature type="signal peptide" evidence="1">
    <location>
        <begin position="1"/>
        <end position="21"/>
    </location>
</feature>
<organism evidence="2 3">
    <name type="scientific">Terrimonas rubra</name>
    <dbReference type="NCBI Taxonomy" id="1035890"/>
    <lineage>
        <taxon>Bacteria</taxon>
        <taxon>Pseudomonadati</taxon>
        <taxon>Bacteroidota</taxon>
        <taxon>Chitinophagia</taxon>
        <taxon>Chitinophagales</taxon>
        <taxon>Chitinophagaceae</taxon>
        <taxon>Terrimonas</taxon>
    </lineage>
</organism>
<dbReference type="CDD" id="cd12105">
    <property type="entry name" value="HmuY"/>
    <property type="match status" value="1"/>
</dbReference>
<keyword evidence="1" id="KW-0732">Signal</keyword>
<dbReference type="RefSeq" id="WP_386097275.1">
    <property type="nucleotide sequence ID" value="NZ_JBHUOZ010000002.1"/>
</dbReference>
<dbReference type="Pfam" id="PF14064">
    <property type="entry name" value="HmuY"/>
    <property type="match status" value="1"/>
</dbReference>
<proteinExistence type="predicted"/>
<keyword evidence="3" id="KW-1185">Reference proteome</keyword>
<evidence type="ECO:0000256" key="1">
    <source>
        <dbReference type="SAM" id="SignalP"/>
    </source>
</evidence>
<dbReference type="Proteomes" id="UP001597511">
    <property type="component" value="Unassembled WGS sequence"/>
</dbReference>
<evidence type="ECO:0000313" key="3">
    <source>
        <dbReference type="Proteomes" id="UP001597511"/>
    </source>
</evidence>
<protein>
    <submittedName>
        <fullName evidence="2">HmuY family protein</fullName>
    </submittedName>
</protein>
<dbReference type="InterPro" id="IPR025921">
    <property type="entry name" value="HmuY"/>
</dbReference>
<reference evidence="3" key="1">
    <citation type="journal article" date="2019" name="Int. J. Syst. Evol. Microbiol.">
        <title>The Global Catalogue of Microorganisms (GCM) 10K type strain sequencing project: providing services to taxonomists for standard genome sequencing and annotation.</title>
        <authorList>
            <consortium name="The Broad Institute Genomics Platform"/>
            <consortium name="The Broad Institute Genome Sequencing Center for Infectious Disease"/>
            <person name="Wu L."/>
            <person name="Ma J."/>
        </authorList>
    </citation>
    <scope>NUCLEOTIDE SEQUENCE [LARGE SCALE GENOMIC DNA]</scope>
    <source>
        <strain evidence="3">KCTC 23299</strain>
    </source>
</reference>
<sequence>MMMRLTLFVLAALLLTTTVQAQEEKKQYNLNAADGIVYYDLETNQPVAKTNKSWDIAFNKTAIQLNSAEGKVEAQIVSGNNFDKVLKAPAGGYKKDAAGSSAIPTGSGNGWYNYNMDDHTIQPIADRVLVIKTTEGKYVKLAITSYYKDQKDFNPGGYYNFKYSFIK</sequence>
<comment type="caution">
    <text evidence="2">The sequence shown here is derived from an EMBL/GenBank/DDBJ whole genome shotgun (WGS) entry which is preliminary data.</text>
</comment>
<accession>A0ABW6A6H9</accession>
<feature type="chain" id="PRO_5047423750" evidence="1">
    <location>
        <begin position="22"/>
        <end position="167"/>
    </location>
</feature>
<dbReference type="EMBL" id="JBHUOZ010000002">
    <property type="protein sequence ID" value="MFD2919742.1"/>
    <property type="molecule type" value="Genomic_DNA"/>
</dbReference>
<gene>
    <name evidence="2" type="ORF">ACFS6H_08500</name>
</gene>